<dbReference type="PANTHER" id="PTHR31689:SF0">
    <property type="entry name" value="DIAMINOPIMELATE EPIMERASE"/>
    <property type="match status" value="1"/>
</dbReference>
<evidence type="ECO:0000313" key="6">
    <source>
        <dbReference type="Proteomes" id="UP001301797"/>
    </source>
</evidence>
<feature type="binding site" evidence="3">
    <location>
        <position position="13"/>
    </location>
    <ligand>
        <name>substrate</name>
    </ligand>
</feature>
<feature type="binding site" evidence="3">
    <location>
        <begin position="77"/>
        <end position="78"/>
    </location>
    <ligand>
        <name>substrate</name>
    </ligand>
</feature>
<dbReference type="AlphaFoldDB" id="A0AA97FAB1"/>
<comment type="catalytic activity">
    <reaction evidence="3">
        <text>(2S,6S)-2,6-diaminopimelate = meso-2,6-diaminopimelate</text>
        <dbReference type="Rhea" id="RHEA:15393"/>
        <dbReference type="ChEBI" id="CHEBI:57609"/>
        <dbReference type="ChEBI" id="CHEBI:57791"/>
        <dbReference type="EC" id="5.1.1.7"/>
    </reaction>
</comment>
<comment type="function">
    <text evidence="3">Catalyzes the stereoinversion of LL-2,6-diaminopimelate (L,L-DAP) to meso-diaminopimelate (meso-DAP), a precursor of L-lysine.</text>
</comment>
<feature type="site" description="Could be important to modulate the pK values of the two catalytic cysteine residues" evidence="3">
    <location>
        <position position="160"/>
    </location>
</feature>
<evidence type="ECO:0000256" key="4">
    <source>
        <dbReference type="NCBIfam" id="TIGR00652"/>
    </source>
</evidence>
<keyword evidence="2 3" id="KW-0413">Isomerase</keyword>
<feature type="binding site" evidence="3">
    <location>
        <position position="191"/>
    </location>
    <ligand>
        <name>substrate</name>
    </ligand>
</feature>
<keyword evidence="6" id="KW-1185">Reference proteome</keyword>
<dbReference type="InterPro" id="IPR001653">
    <property type="entry name" value="DAP_epimerase_DapF"/>
</dbReference>
<dbReference type="HAMAP" id="MF_00197">
    <property type="entry name" value="DAP_epimerase"/>
    <property type="match status" value="1"/>
</dbReference>
<comment type="subcellular location">
    <subcellularLocation>
        <location evidence="3">Cytoplasm</location>
    </subcellularLocation>
</comment>
<accession>A0AA97FAB1</accession>
<dbReference type="GO" id="GO:0008837">
    <property type="term" value="F:diaminopimelate epimerase activity"/>
    <property type="evidence" value="ECO:0007669"/>
    <property type="project" value="UniProtKB-UniRule"/>
</dbReference>
<reference evidence="5 6" key="1">
    <citation type="submission" date="2019-09" db="EMBL/GenBank/DDBJ databases">
        <title>The complete genome of Methanoplanus sp. FWC-SCC4.</title>
        <authorList>
            <person name="Chen S.-C."/>
            <person name="Zhou Y.-Z."/>
            <person name="Lai M.-C."/>
        </authorList>
    </citation>
    <scope>NUCLEOTIDE SEQUENCE [LARGE SCALE GENOMIC DNA]</scope>
    <source>
        <strain evidence="5 6">FWC-SCC4</strain>
    </source>
</reference>
<feature type="binding site" evidence="3">
    <location>
        <begin position="209"/>
        <end position="210"/>
    </location>
    <ligand>
        <name>substrate</name>
    </ligand>
</feature>
<dbReference type="RefSeq" id="WP_317137289.1">
    <property type="nucleotide sequence ID" value="NZ_CP043875.1"/>
</dbReference>
<sequence>MEIPFVKLQGNGNDFILIDETKGNVIPDEMKGQFAKLYCDRRFGIGGDGVLFISSSEKADIKMRLFQPDESEAEMCGNGIRCLVKYAYDMKYIKEECSVETLAGILLVEAGYHSEDEFFAVIDMGRVKYDRPEIPAKGEGEYIEEIEGFTVYAVNTGVPHAVVFVENLDEFDICSVAPKIRYHETFLEGANVNFVSVTGDSEIKIRTYERGVEDETFSCGTGSTASAVVSFKTGKTGDKVLVNTVGGPLTIYISKSGAKMEGSAETVFSGFIPL</sequence>
<comment type="similarity">
    <text evidence="1 3">Belongs to the diaminopimelate epimerase family.</text>
</comment>
<protein>
    <recommendedName>
        <fullName evidence="3 4">Diaminopimelate epimerase</fullName>
        <shortName evidence="3">DAP epimerase</shortName>
        <ecNumber evidence="3 4">5.1.1.7</ecNumber>
    </recommendedName>
    <alternativeName>
        <fullName evidence="3">PLP-independent amino acid racemase</fullName>
    </alternativeName>
</protein>
<proteinExistence type="inferred from homology"/>
<feature type="binding site" evidence="3">
    <location>
        <position position="67"/>
    </location>
    <ligand>
        <name>substrate</name>
    </ligand>
</feature>
<comment type="caution">
    <text evidence="3">Lacks conserved residue(s) required for the propagation of feature annotation.</text>
</comment>
<feature type="active site" description="Proton donor" evidence="3">
    <location>
        <position position="76"/>
    </location>
</feature>
<gene>
    <name evidence="3" type="primary">dapF</name>
    <name evidence="5" type="ORF">F1737_02925</name>
</gene>
<dbReference type="GO" id="GO:0009089">
    <property type="term" value="P:lysine biosynthetic process via diaminopimelate"/>
    <property type="evidence" value="ECO:0007669"/>
    <property type="project" value="UniProtKB-UniRule"/>
</dbReference>
<dbReference type="GO" id="GO:0005829">
    <property type="term" value="C:cytosol"/>
    <property type="evidence" value="ECO:0007669"/>
    <property type="project" value="TreeGrafter"/>
</dbReference>
<dbReference type="GeneID" id="85229088"/>
<feature type="site" description="Could be important to modulate the pK values of the two catalytic cysteine residues" evidence="3">
    <location>
        <position position="209"/>
    </location>
</feature>
<comment type="pathway">
    <text evidence="3">Amino-acid biosynthesis; L-lysine biosynthesis via DAP pathway; DL-2,6-diaminopimelate from LL-2,6-diaminopimelate: step 1/1.</text>
</comment>
<feature type="active site" description="Proton acceptor" evidence="3">
    <location>
        <position position="219"/>
    </location>
</feature>
<evidence type="ECO:0000256" key="3">
    <source>
        <dbReference type="HAMAP-Rule" id="MF_00197"/>
    </source>
</evidence>
<name>A0AA97FAB1_9EURY</name>
<dbReference type="Pfam" id="PF01678">
    <property type="entry name" value="DAP_epimerase"/>
    <property type="match status" value="2"/>
</dbReference>
<dbReference type="EMBL" id="CP043875">
    <property type="protein sequence ID" value="WOF15715.1"/>
    <property type="molecule type" value="Genomic_DNA"/>
</dbReference>
<dbReference type="EC" id="5.1.1.7" evidence="3 4"/>
<evidence type="ECO:0000256" key="1">
    <source>
        <dbReference type="ARBA" id="ARBA00010219"/>
    </source>
</evidence>
<dbReference type="KEGG" id="mefw:F1737_02925"/>
<dbReference type="NCBIfam" id="TIGR00652">
    <property type="entry name" value="DapF"/>
    <property type="match status" value="1"/>
</dbReference>
<organism evidence="5 6">
    <name type="scientific">Methanochimaera problematica</name>
    <dbReference type="NCBI Taxonomy" id="2609417"/>
    <lineage>
        <taxon>Archaea</taxon>
        <taxon>Methanobacteriati</taxon>
        <taxon>Methanobacteriota</taxon>
        <taxon>Stenosarchaea group</taxon>
        <taxon>Methanomicrobia</taxon>
        <taxon>Methanomicrobiales</taxon>
        <taxon>Methanomicrobiaceae</taxon>
        <taxon>Methanochimaera</taxon>
    </lineage>
</organism>
<evidence type="ECO:0000256" key="2">
    <source>
        <dbReference type="ARBA" id="ARBA00023235"/>
    </source>
</evidence>
<keyword evidence="3" id="KW-0963">Cytoplasm</keyword>
<keyword evidence="3" id="KW-0457">Lysine biosynthesis</keyword>
<dbReference type="PANTHER" id="PTHR31689">
    <property type="entry name" value="DIAMINOPIMELATE EPIMERASE, CHLOROPLASTIC"/>
    <property type="match status" value="1"/>
</dbReference>
<dbReference type="SUPFAM" id="SSF54506">
    <property type="entry name" value="Diaminopimelate epimerase-like"/>
    <property type="match status" value="2"/>
</dbReference>
<evidence type="ECO:0000313" key="5">
    <source>
        <dbReference type="EMBL" id="WOF15715.1"/>
    </source>
</evidence>
<feature type="binding site" evidence="3">
    <location>
        <begin position="220"/>
        <end position="221"/>
    </location>
    <ligand>
        <name>substrate</name>
    </ligand>
</feature>
<keyword evidence="3" id="KW-0028">Amino-acid biosynthesis</keyword>
<dbReference type="Proteomes" id="UP001301797">
    <property type="component" value="Chromosome"/>
</dbReference>
<comment type="subunit">
    <text evidence="3">Homodimer.</text>
</comment>
<dbReference type="Gene3D" id="3.10.310.10">
    <property type="entry name" value="Diaminopimelate Epimerase, Chain A, domain 1"/>
    <property type="match status" value="2"/>
</dbReference>